<organism evidence="1">
    <name type="scientific">marine sediment metagenome</name>
    <dbReference type="NCBI Taxonomy" id="412755"/>
    <lineage>
        <taxon>unclassified sequences</taxon>
        <taxon>metagenomes</taxon>
        <taxon>ecological metagenomes</taxon>
    </lineage>
</organism>
<accession>X1VPU0</accession>
<protein>
    <submittedName>
        <fullName evidence="1">Uncharacterized protein</fullName>
    </submittedName>
</protein>
<gene>
    <name evidence="1" type="ORF">S12H4_63474</name>
</gene>
<dbReference type="AlphaFoldDB" id="X1VPU0"/>
<evidence type="ECO:0000313" key="1">
    <source>
        <dbReference type="EMBL" id="GAJ18591.1"/>
    </source>
</evidence>
<name>X1VPU0_9ZZZZ</name>
<feature type="non-terminal residue" evidence="1">
    <location>
        <position position="39"/>
    </location>
</feature>
<comment type="caution">
    <text evidence="1">The sequence shown here is derived from an EMBL/GenBank/DDBJ whole genome shotgun (WGS) entry which is preliminary data.</text>
</comment>
<proteinExistence type="predicted"/>
<dbReference type="EMBL" id="BARW01043230">
    <property type="protein sequence ID" value="GAJ18591.1"/>
    <property type="molecule type" value="Genomic_DNA"/>
</dbReference>
<feature type="non-terminal residue" evidence="1">
    <location>
        <position position="1"/>
    </location>
</feature>
<reference evidence="1" key="1">
    <citation type="journal article" date="2014" name="Front. Microbiol.">
        <title>High frequency of phylogenetically diverse reductive dehalogenase-homologous genes in deep subseafloor sedimentary metagenomes.</title>
        <authorList>
            <person name="Kawai M."/>
            <person name="Futagami T."/>
            <person name="Toyoda A."/>
            <person name="Takaki Y."/>
            <person name="Nishi S."/>
            <person name="Hori S."/>
            <person name="Arai W."/>
            <person name="Tsubouchi T."/>
            <person name="Morono Y."/>
            <person name="Uchiyama I."/>
            <person name="Ito T."/>
            <person name="Fujiyama A."/>
            <person name="Inagaki F."/>
            <person name="Takami H."/>
        </authorList>
    </citation>
    <scope>NUCLEOTIDE SEQUENCE</scope>
    <source>
        <strain evidence="1">Expedition CK06-06</strain>
    </source>
</reference>
<sequence length="39" mass="3961">FVKDPDGIAVLAAGGDCWLKVPANGQAPDNPPQAQVTIS</sequence>